<feature type="chain" id="PRO_5022151954" description="Peptidase inhibitor family I36" evidence="1">
    <location>
        <begin position="25"/>
        <end position="149"/>
    </location>
</feature>
<name>A0A563ESG1_9PSEU</name>
<feature type="signal peptide" evidence="1">
    <location>
        <begin position="1"/>
        <end position="24"/>
    </location>
</feature>
<dbReference type="OrthoDB" id="3700467at2"/>
<sequence length="149" mass="16553">MLRKLALVLGVIVAFAWVTPVAQAGPTPAPAGNVVAWDDRTGAQLEQWECEYHHVCFWPEPFGMGSRCMWDVSDPDWTQGDATCSWATVWNVKSVMNLKPKSSNASQGVVYYKKANQQDRAGCTRPEHGGNLAGTYKLRSHRWEIGRCG</sequence>
<proteinExistence type="predicted"/>
<evidence type="ECO:0000313" key="3">
    <source>
        <dbReference type="Proteomes" id="UP000316639"/>
    </source>
</evidence>
<keyword evidence="3" id="KW-1185">Reference proteome</keyword>
<comment type="caution">
    <text evidence="2">The sequence shown here is derived from an EMBL/GenBank/DDBJ whole genome shotgun (WGS) entry which is preliminary data.</text>
</comment>
<accession>A0A563ESG1</accession>
<evidence type="ECO:0000313" key="2">
    <source>
        <dbReference type="EMBL" id="TWP50609.1"/>
    </source>
</evidence>
<organism evidence="2 3">
    <name type="scientific">Lentzea tibetensis</name>
    <dbReference type="NCBI Taxonomy" id="2591470"/>
    <lineage>
        <taxon>Bacteria</taxon>
        <taxon>Bacillati</taxon>
        <taxon>Actinomycetota</taxon>
        <taxon>Actinomycetes</taxon>
        <taxon>Pseudonocardiales</taxon>
        <taxon>Pseudonocardiaceae</taxon>
        <taxon>Lentzea</taxon>
    </lineage>
</organism>
<keyword evidence="1" id="KW-0732">Signal</keyword>
<evidence type="ECO:0008006" key="4">
    <source>
        <dbReference type="Google" id="ProtNLM"/>
    </source>
</evidence>
<evidence type="ECO:0000256" key="1">
    <source>
        <dbReference type="SAM" id="SignalP"/>
    </source>
</evidence>
<dbReference type="Pfam" id="PF03995">
    <property type="entry name" value="Inhibitor_I36"/>
    <property type="match status" value="1"/>
</dbReference>
<dbReference type="AlphaFoldDB" id="A0A563ESG1"/>
<dbReference type="EMBL" id="VOBR01000012">
    <property type="protein sequence ID" value="TWP50609.1"/>
    <property type="molecule type" value="Genomic_DNA"/>
</dbReference>
<protein>
    <recommendedName>
        <fullName evidence="4">Peptidase inhibitor family I36</fullName>
    </recommendedName>
</protein>
<gene>
    <name evidence="2" type="ORF">FKR81_20550</name>
</gene>
<reference evidence="2 3" key="1">
    <citation type="submission" date="2019-07" db="EMBL/GenBank/DDBJ databases">
        <title>Lentzea xizangensis sp. nov., isolated from Qinghai-Tibetan Plateau Soils.</title>
        <authorList>
            <person name="Huang J."/>
        </authorList>
    </citation>
    <scope>NUCLEOTIDE SEQUENCE [LARGE SCALE GENOMIC DNA]</scope>
    <source>
        <strain evidence="2 3">FXJ1.1311</strain>
    </source>
</reference>
<dbReference type="Proteomes" id="UP000316639">
    <property type="component" value="Unassembled WGS sequence"/>
</dbReference>